<dbReference type="InterPro" id="IPR001611">
    <property type="entry name" value="Leu-rich_rpt"/>
</dbReference>
<dbReference type="SMART" id="SM00725">
    <property type="entry name" value="NEAT"/>
    <property type="match status" value="1"/>
</dbReference>
<dbReference type="STRING" id="764299.STRIC_0848"/>
<keyword evidence="2" id="KW-0433">Leucine-rich repeat</keyword>
<dbReference type="GO" id="GO:0030313">
    <property type="term" value="C:cell envelope"/>
    <property type="evidence" value="ECO:0007669"/>
    <property type="project" value="UniProtKB-SubCell"/>
</dbReference>
<evidence type="ECO:0000256" key="1">
    <source>
        <dbReference type="ARBA" id="ARBA00004196"/>
    </source>
</evidence>
<dbReference type="InterPro" id="IPR037250">
    <property type="entry name" value="NEAT_dom_sf"/>
</dbReference>
<dbReference type="RefSeq" id="WP_008087116.1">
    <property type="nucleotide sequence ID" value="NZ_AEUX02000001.1"/>
</dbReference>
<keyword evidence="4" id="KW-0677">Repeat</keyword>
<evidence type="ECO:0000256" key="2">
    <source>
        <dbReference type="ARBA" id="ARBA00022614"/>
    </source>
</evidence>
<dbReference type="AlphaFoldDB" id="G5JZY4"/>
<name>G5JZY4_9STRE</name>
<protein>
    <recommendedName>
        <fullName evidence="7">NEAT domain-containing protein</fullName>
    </recommendedName>
</protein>
<feature type="domain" description="NEAT" evidence="7">
    <location>
        <begin position="366"/>
        <end position="498"/>
    </location>
</feature>
<proteinExistence type="predicted"/>
<evidence type="ECO:0000256" key="4">
    <source>
        <dbReference type="ARBA" id="ARBA00022737"/>
    </source>
</evidence>
<comment type="caution">
    <text evidence="8">The sequence shown here is derived from an EMBL/GenBank/DDBJ whole genome shotgun (WGS) entry which is preliminary data.</text>
</comment>
<dbReference type="eggNOG" id="COG4886">
    <property type="taxonomic scope" value="Bacteria"/>
</dbReference>
<dbReference type="InterPro" id="IPR018247">
    <property type="entry name" value="EF_Hand_1_Ca_BS"/>
</dbReference>
<evidence type="ECO:0000256" key="3">
    <source>
        <dbReference type="ARBA" id="ARBA00022729"/>
    </source>
</evidence>
<dbReference type="SUPFAM" id="SSF52058">
    <property type="entry name" value="L domain-like"/>
    <property type="match status" value="1"/>
</dbReference>
<evidence type="ECO:0000259" key="7">
    <source>
        <dbReference type="PROSITE" id="PS50978"/>
    </source>
</evidence>
<accession>G5JZY4</accession>
<dbReference type="PROSITE" id="PS50978">
    <property type="entry name" value="NEAT"/>
    <property type="match status" value="1"/>
</dbReference>
<feature type="signal peptide" evidence="6">
    <location>
        <begin position="1"/>
        <end position="23"/>
    </location>
</feature>
<dbReference type="Pfam" id="PF05031">
    <property type="entry name" value="NEAT"/>
    <property type="match status" value="1"/>
</dbReference>
<comment type="subcellular location">
    <subcellularLocation>
        <location evidence="1">Cell envelope</location>
    </subcellularLocation>
</comment>
<dbReference type="SMART" id="SM00365">
    <property type="entry name" value="LRR_SD22"/>
    <property type="match status" value="4"/>
</dbReference>
<reference evidence="8 9" key="1">
    <citation type="journal article" date="2014" name="Int. J. Syst. Evol. Microbiol.">
        <title>Phylogenomics and the dynamic genome evolution of the genus Streptococcus.</title>
        <authorList>
            <consortium name="The Broad Institute Genome Sequencing Platform"/>
            <person name="Richards V.P."/>
            <person name="Palmer S.R."/>
            <person name="Pavinski Bitar P.D."/>
            <person name="Qin X."/>
            <person name="Weinstock G.M."/>
            <person name="Highlander S.K."/>
            <person name="Town C.D."/>
            <person name="Burne R.A."/>
            <person name="Stanhope M.J."/>
        </authorList>
    </citation>
    <scope>NUCLEOTIDE SEQUENCE [LARGE SCALE GENOMIC DNA]</scope>
    <source>
        <strain evidence="8 9">707-05</strain>
    </source>
</reference>
<dbReference type="InterPro" id="IPR003591">
    <property type="entry name" value="Leu-rich_rpt_typical-subtyp"/>
</dbReference>
<dbReference type="InterPro" id="IPR050467">
    <property type="entry name" value="LRFN"/>
</dbReference>
<dbReference type="InterPro" id="IPR006635">
    <property type="entry name" value="NEAT_dom"/>
</dbReference>
<dbReference type="PANTHER" id="PTHR45842:SF12">
    <property type="entry name" value="KEKKON 5, ISOFORM A"/>
    <property type="match status" value="1"/>
</dbReference>
<dbReference type="PROSITE" id="PS51450">
    <property type="entry name" value="LRR"/>
    <property type="match status" value="4"/>
</dbReference>
<evidence type="ECO:0000256" key="6">
    <source>
        <dbReference type="SAM" id="SignalP"/>
    </source>
</evidence>
<dbReference type="EMBL" id="AEUX02000001">
    <property type="protein sequence ID" value="EHI70821.1"/>
    <property type="molecule type" value="Genomic_DNA"/>
</dbReference>
<dbReference type="InterPro" id="IPR032675">
    <property type="entry name" value="LRR_dom_sf"/>
</dbReference>
<dbReference type="PROSITE" id="PS00018">
    <property type="entry name" value="EF_HAND_1"/>
    <property type="match status" value="1"/>
</dbReference>
<dbReference type="SMART" id="SM00364">
    <property type="entry name" value="LRR_BAC"/>
    <property type="match status" value="4"/>
</dbReference>
<dbReference type="Proteomes" id="UP000003330">
    <property type="component" value="Unassembled WGS sequence"/>
</dbReference>
<dbReference type="Gene3D" id="2.60.40.1850">
    <property type="match status" value="1"/>
</dbReference>
<gene>
    <name evidence="8" type="ORF">STRIC_0848</name>
</gene>
<evidence type="ECO:0000256" key="5">
    <source>
        <dbReference type="ARBA" id="ARBA00023180"/>
    </source>
</evidence>
<dbReference type="eggNOG" id="COG5386">
    <property type="taxonomic scope" value="Bacteria"/>
</dbReference>
<evidence type="ECO:0000313" key="8">
    <source>
        <dbReference type="EMBL" id="EHI70821.1"/>
    </source>
</evidence>
<keyword evidence="5" id="KW-0325">Glycoprotein</keyword>
<dbReference type="Gene3D" id="3.80.10.10">
    <property type="entry name" value="Ribonuclease Inhibitor"/>
    <property type="match status" value="2"/>
</dbReference>
<keyword evidence="9" id="KW-1185">Reference proteome</keyword>
<dbReference type="PANTHER" id="PTHR45842">
    <property type="entry name" value="SYNAPTIC ADHESION-LIKE MOLECULE SALM"/>
    <property type="match status" value="1"/>
</dbReference>
<dbReference type="Pfam" id="PF13855">
    <property type="entry name" value="LRR_8"/>
    <property type="match status" value="2"/>
</dbReference>
<evidence type="ECO:0000313" key="9">
    <source>
        <dbReference type="Proteomes" id="UP000003330"/>
    </source>
</evidence>
<feature type="chain" id="PRO_5003479561" description="NEAT domain-containing protein" evidence="6">
    <location>
        <begin position="24"/>
        <end position="780"/>
    </location>
</feature>
<dbReference type="SMART" id="SM00369">
    <property type="entry name" value="LRR_TYP"/>
    <property type="match status" value="7"/>
</dbReference>
<keyword evidence="3 6" id="KW-0732">Signal</keyword>
<organism evidence="8 9">
    <name type="scientific">Streptococcus ictaluri 707-05</name>
    <dbReference type="NCBI Taxonomy" id="764299"/>
    <lineage>
        <taxon>Bacteria</taxon>
        <taxon>Bacillati</taxon>
        <taxon>Bacillota</taxon>
        <taxon>Bacilli</taxon>
        <taxon>Lactobacillales</taxon>
        <taxon>Streptococcaceae</taxon>
        <taxon>Streptococcus</taxon>
    </lineage>
</organism>
<dbReference type="PRINTS" id="PR00019">
    <property type="entry name" value="LEURICHRPT"/>
</dbReference>
<dbReference type="CDD" id="cd06920">
    <property type="entry name" value="NEAT"/>
    <property type="match status" value="1"/>
</dbReference>
<dbReference type="SUPFAM" id="SSF158911">
    <property type="entry name" value="NEAT domain-like"/>
    <property type="match status" value="1"/>
</dbReference>
<sequence>MKSINKYALLTLSVLALAQSAHSVSSEGNLVVSDLVSSVKAEDDILILEDIGPYANKQAGKDYYKNIDKLLVDDKEYKKDLDGPCTFDINYKGVKIKSKAIQDGEHKLTILNAKDGDILVTFKKEGKKVTFLNAQEVKSKVISSSQALKSYKAPQSSEKKQEAATESAEEGFSLTVTKLENEDGALLFPEFERYSSNKMLEKLVHDITTITVNDVSYEDKTSGSLKDKQGWVSDLKGLHIASKDLKEGKNTITISSKDFEAISIVIEKSGNQYSILSSKQAPSQVAKGSDKEALDFTSLEGLMAKAQALIDQTEKKEAVKGLAEKLQVIKDSYKDIDSLSLLKDTEALLKDLLASQQSEKVAISKLTEGTYTLSFTANKEHTEESSMLQGTFDKKAKLVVKKDGSKELTMLNTALGAFLIDFSVETDGKFPTAIRKQVGDRDINNAYVRSEFTLPIDHLETLHKGAVLVSAMGGQESDKHHYDKYTKLDMTFDQMATKGWTGYQAEIDDKEKGVGSERLEKALVSLGKDLNGDGKMSPEELAKITGELRLDHYDLTDISLLKDATNISELYLVGNQISQIPKDTFSQMKGLKVLELQSNLLTNLDRDLFAHNSQLTKLQLASNYLASIEPEAFSALNHLDELDLSKNRLSRLEASSFSGLSQLKTLALSENQLEAIDEQALAPLKQLTFIDLSENKLTKLPKSLNELGHLGHIAADYNRLMTLDNLDFKQFPQLTTLNLSSNELTTLPKSAFKANKALTSLNLFNNLISKLKEEKPKWHD</sequence>